<evidence type="ECO:0000256" key="7">
    <source>
        <dbReference type="SAM" id="MobiDB-lite"/>
    </source>
</evidence>
<dbReference type="CDD" id="cd00042">
    <property type="entry name" value="CY"/>
    <property type="match status" value="1"/>
</dbReference>
<evidence type="ECO:0000256" key="8">
    <source>
        <dbReference type="SAM" id="SignalP"/>
    </source>
</evidence>
<evidence type="ECO:0000256" key="1">
    <source>
        <dbReference type="ARBA" id="ARBA00004613"/>
    </source>
</evidence>
<keyword evidence="3 8" id="KW-0732">Signal</keyword>
<dbReference type="InterPro" id="IPR000010">
    <property type="entry name" value="Cystatin_dom"/>
</dbReference>
<evidence type="ECO:0000259" key="9">
    <source>
        <dbReference type="PROSITE" id="PS51529"/>
    </source>
</evidence>
<dbReference type="InterPro" id="IPR050735">
    <property type="entry name" value="Kininogen_Fetuin_HRG"/>
</dbReference>
<sequence length="462" mass="49225">MQCLSFAVALGLLWGTWAQINVVHPECDSPEAEGAALVAQDYLNAQHSHGYKYALNRIEDIKIITKPGGDLYVMEIELLQTDCHVFDPTPIINCTVRPKALTAVEGDCDVVLKNISGALTVTAFKCKTEESREDLCLGCPTLLPLNDTKALDFVLASLGTFNNMTENVTFSLLEVGRMSSQNVLGRPIYLAEYIVTEASCTGSVCEPLNDAMAVRGICSAKGLNSEHSIDCKMFPNLISVVDNSTSLGTPAVHAHSGNLSTVYGLRHHKLTALHDPFTLLSAESAESVEVVPVAPAAASETPAAASETPAAASETPAAASETPAAASETPASSADLTQAEVATDSNSRELFKRDLAAVESNSSVTHDSPVLMVPEQLWALSAHVENKRDNLCDALGNATVGLVELCPLRGFRAEVDEPLEGAQEEWNSDIVHVTYALDEVVVSCDHNLIEKQLAGKLSAENL</sequence>
<dbReference type="InterPro" id="IPR025760">
    <property type="entry name" value="Cystatin_Fetuin_A"/>
</dbReference>
<evidence type="ECO:0000313" key="11">
    <source>
        <dbReference type="Proteomes" id="UP001497482"/>
    </source>
</evidence>
<name>A0AAV2JT60_KNICA</name>
<feature type="compositionally biased region" description="Low complexity" evidence="7">
    <location>
        <begin position="299"/>
        <end position="334"/>
    </location>
</feature>
<organism evidence="10 11">
    <name type="scientific">Knipowitschia caucasica</name>
    <name type="common">Caucasian dwarf goby</name>
    <name type="synonym">Pomatoschistus caucasicus</name>
    <dbReference type="NCBI Taxonomy" id="637954"/>
    <lineage>
        <taxon>Eukaryota</taxon>
        <taxon>Metazoa</taxon>
        <taxon>Chordata</taxon>
        <taxon>Craniata</taxon>
        <taxon>Vertebrata</taxon>
        <taxon>Euteleostomi</taxon>
        <taxon>Actinopterygii</taxon>
        <taxon>Neopterygii</taxon>
        <taxon>Teleostei</taxon>
        <taxon>Neoteleostei</taxon>
        <taxon>Acanthomorphata</taxon>
        <taxon>Gobiaria</taxon>
        <taxon>Gobiiformes</taxon>
        <taxon>Gobioidei</taxon>
        <taxon>Gobiidae</taxon>
        <taxon>Gobiinae</taxon>
        <taxon>Knipowitschia</taxon>
    </lineage>
</organism>
<keyword evidence="6" id="KW-0325">Glycoprotein</keyword>
<feature type="signal peptide" evidence="8">
    <location>
        <begin position="1"/>
        <end position="18"/>
    </location>
</feature>
<dbReference type="GO" id="GO:0072562">
    <property type="term" value="C:blood microparticle"/>
    <property type="evidence" value="ECO:0007669"/>
    <property type="project" value="TreeGrafter"/>
</dbReference>
<dbReference type="PANTHER" id="PTHR13814:SF6">
    <property type="entry name" value="ALPHA-2-HS-GLYCOPROTEIN"/>
    <property type="match status" value="1"/>
</dbReference>
<keyword evidence="4" id="KW-0677">Repeat</keyword>
<evidence type="ECO:0000256" key="4">
    <source>
        <dbReference type="ARBA" id="ARBA00022737"/>
    </source>
</evidence>
<reference evidence="10 11" key="1">
    <citation type="submission" date="2024-04" db="EMBL/GenBank/DDBJ databases">
        <authorList>
            <person name="Waldvogel A.-M."/>
            <person name="Schoenle A."/>
        </authorList>
    </citation>
    <scope>NUCLEOTIDE SEQUENCE [LARGE SCALE GENOMIC DNA]</scope>
</reference>
<dbReference type="SMART" id="SM00043">
    <property type="entry name" value="CY"/>
    <property type="match status" value="2"/>
</dbReference>
<accession>A0AAV2JT60</accession>
<gene>
    <name evidence="10" type="ORF">KC01_LOCUS10874</name>
</gene>
<dbReference type="PROSITE" id="PS51529">
    <property type="entry name" value="CYSTATIN_FETUIN_A"/>
    <property type="match status" value="1"/>
</dbReference>
<dbReference type="PANTHER" id="PTHR13814">
    <property type="entry name" value="FETUIN"/>
    <property type="match status" value="1"/>
</dbReference>
<proteinExistence type="predicted"/>
<dbReference type="Gene3D" id="3.10.450.10">
    <property type="match status" value="1"/>
</dbReference>
<dbReference type="InterPro" id="IPR046350">
    <property type="entry name" value="Cystatin_sf"/>
</dbReference>
<dbReference type="GO" id="GO:0004869">
    <property type="term" value="F:cysteine-type endopeptidase inhibitor activity"/>
    <property type="evidence" value="ECO:0007669"/>
    <property type="project" value="InterPro"/>
</dbReference>
<keyword evidence="5" id="KW-1015">Disulfide bond</keyword>
<evidence type="ECO:0000256" key="3">
    <source>
        <dbReference type="ARBA" id="ARBA00022729"/>
    </source>
</evidence>
<comment type="subcellular location">
    <subcellularLocation>
        <location evidence="1">Secreted</location>
    </subcellularLocation>
</comment>
<protein>
    <recommendedName>
        <fullName evidence="9">Cystatin fetuin-A-type domain-containing protein</fullName>
    </recommendedName>
</protein>
<dbReference type="Proteomes" id="UP001497482">
    <property type="component" value="Chromosome 14"/>
</dbReference>
<feature type="region of interest" description="Disordered" evidence="7">
    <location>
        <begin position="299"/>
        <end position="345"/>
    </location>
</feature>
<evidence type="ECO:0000256" key="2">
    <source>
        <dbReference type="ARBA" id="ARBA00022525"/>
    </source>
</evidence>
<dbReference type="EMBL" id="OZ035836">
    <property type="protein sequence ID" value="CAL1579933.1"/>
    <property type="molecule type" value="Genomic_DNA"/>
</dbReference>
<evidence type="ECO:0000313" key="10">
    <source>
        <dbReference type="EMBL" id="CAL1579933.1"/>
    </source>
</evidence>
<feature type="chain" id="PRO_5043629153" description="Cystatin fetuin-A-type domain-containing protein" evidence="8">
    <location>
        <begin position="19"/>
        <end position="462"/>
    </location>
</feature>
<feature type="domain" description="Cystatin fetuin-A-type" evidence="9">
    <location>
        <begin position="22"/>
        <end position="129"/>
    </location>
</feature>
<dbReference type="GO" id="GO:0031012">
    <property type="term" value="C:extracellular matrix"/>
    <property type="evidence" value="ECO:0007669"/>
    <property type="project" value="TreeGrafter"/>
</dbReference>
<keyword evidence="2" id="KW-0964">Secreted</keyword>
<evidence type="ECO:0000256" key="6">
    <source>
        <dbReference type="ARBA" id="ARBA00023180"/>
    </source>
</evidence>
<evidence type="ECO:0000256" key="5">
    <source>
        <dbReference type="ARBA" id="ARBA00023157"/>
    </source>
</evidence>
<keyword evidence="11" id="KW-1185">Reference proteome</keyword>
<dbReference type="SUPFAM" id="SSF54403">
    <property type="entry name" value="Cystatin/monellin"/>
    <property type="match status" value="2"/>
</dbReference>
<dbReference type="AlphaFoldDB" id="A0AAV2JT60"/>